<accession>B0XNH5</accession>
<feature type="compositionally biased region" description="Polar residues" evidence="1">
    <location>
        <begin position="46"/>
        <end position="58"/>
    </location>
</feature>
<protein>
    <submittedName>
        <fullName evidence="2">Uncharacterized protein</fullName>
    </submittedName>
</protein>
<dbReference type="AlphaFoldDB" id="B0XNH5"/>
<sequence>MSVTIGSLYGEAQRMLEDLDLLPGSSDEAEEDEEETGEAEDKEENTGVTVSPAEHTQTSSAQSAVVVPSRARAPALARSYRRGTTRGIPWFEEMIEGSRLGRIMKRRRGVGISDDSSTTIEWEVTEWLDEDPSEETQTTSEDARSAVKRKRGHYVDTEGPGSATKQM</sequence>
<organism evidence="2 3">
    <name type="scientific">Aspergillus fumigatus (strain CBS 144.89 / FGSC A1163 / CEA10)</name>
    <name type="common">Neosartorya fumigata</name>
    <dbReference type="NCBI Taxonomy" id="451804"/>
    <lineage>
        <taxon>Eukaryota</taxon>
        <taxon>Fungi</taxon>
        <taxon>Dikarya</taxon>
        <taxon>Ascomycota</taxon>
        <taxon>Pezizomycotina</taxon>
        <taxon>Eurotiomycetes</taxon>
        <taxon>Eurotiomycetidae</taxon>
        <taxon>Eurotiales</taxon>
        <taxon>Aspergillaceae</taxon>
        <taxon>Aspergillus</taxon>
        <taxon>Aspergillus subgen. Fumigati</taxon>
    </lineage>
</organism>
<feature type="compositionally biased region" description="Low complexity" evidence="1">
    <location>
        <begin position="59"/>
        <end position="78"/>
    </location>
</feature>
<dbReference type="EMBL" id="DS499594">
    <property type="protein sequence ID" value="EDP56797.1"/>
    <property type="molecule type" value="Genomic_DNA"/>
</dbReference>
<proteinExistence type="predicted"/>
<feature type="region of interest" description="Disordered" evidence="1">
    <location>
        <begin position="128"/>
        <end position="167"/>
    </location>
</feature>
<dbReference type="OrthoDB" id="3907216at2759"/>
<evidence type="ECO:0000313" key="2">
    <source>
        <dbReference type="EMBL" id="EDP56797.1"/>
    </source>
</evidence>
<name>B0XNH5_ASPFC</name>
<dbReference type="HOGENOM" id="CLU_1778808_0_0_1"/>
<evidence type="ECO:0000313" key="3">
    <source>
        <dbReference type="Proteomes" id="UP000001699"/>
    </source>
</evidence>
<feature type="compositionally biased region" description="Acidic residues" evidence="1">
    <location>
        <begin position="27"/>
        <end position="43"/>
    </location>
</feature>
<gene>
    <name evidence="2" type="ORF">AFUB_015170</name>
</gene>
<reference evidence="2 3" key="1">
    <citation type="journal article" date="2008" name="PLoS Genet.">
        <title>Genomic islands in the pathogenic filamentous fungus Aspergillus fumigatus.</title>
        <authorList>
            <person name="Fedorova N.D."/>
            <person name="Khaldi N."/>
            <person name="Joardar V.S."/>
            <person name="Maiti R."/>
            <person name="Amedeo P."/>
            <person name="Anderson M.J."/>
            <person name="Crabtree J."/>
            <person name="Silva J.C."/>
            <person name="Badger J.H."/>
            <person name="Albarraq A."/>
            <person name="Angiuoli S."/>
            <person name="Bussey H."/>
            <person name="Bowyer P."/>
            <person name="Cotty P.J."/>
            <person name="Dyer P.S."/>
            <person name="Egan A."/>
            <person name="Galens K."/>
            <person name="Fraser-Liggett C.M."/>
            <person name="Haas B.J."/>
            <person name="Inman J.M."/>
            <person name="Kent R."/>
            <person name="Lemieux S."/>
            <person name="Malavazi I."/>
            <person name="Orvis J."/>
            <person name="Roemer T."/>
            <person name="Ronning C.M."/>
            <person name="Sundaram J.P."/>
            <person name="Sutton G."/>
            <person name="Turner G."/>
            <person name="Venter J.C."/>
            <person name="White O.R."/>
            <person name="Whitty B.R."/>
            <person name="Youngman P."/>
            <person name="Wolfe K.H."/>
            <person name="Goldman G.H."/>
            <person name="Wortman J.R."/>
            <person name="Jiang B."/>
            <person name="Denning D.W."/>
            <person name="Nierman W.C."/>
        </authorList>
    </citation>
    <scope>NUCLEOTIDE SEQUENCE [LARGE SCALE GENOMIC DNA]</scope>
    <source>
        <strain evidence="3">CBS 144.89 / FGSC A1163 / CEA10</strain>
    </source>
</reference>
<feature type="region of interest" description="Disordered" evidence="1">
    <location>
        <begin position="16"/>
        <end position="79"/>
    </location>
</feature>
<evidence type="ECO:0000256" key="1">
    <source>
        <dbReference type="SAM" id="MobiDB-lite"/>
    </source>
</evidence>
<dbReference type="Proteomes" id="UP000001699">
    <property type="component" value="Unassembled WGS sequence"/>
</dbReference>
<keyword evidence="3" id="KW-1185">Reference proteome</keyword>